<dbReference type="RefSeq" id="WP_305107589.1">
    <property type="nucleotide sequence ID" value="NZ_JAUTWS010000056.1"/>
</dbReference>
<reference evidence="1 2" key="1">
    <citation type="submission" date="2023-08" db="EMBL/GenBank/DDBJ databases">
        <title>The draft genome sequence of Paracraurococcus sp. LOR1-02.</title>
        <authorList>
            <person name="Kingkaew E."/>
            <person name="Tanasupawat S."/>
        </authorList>
    </citation>
    <scope>NUCLEOTIDE SEQUENCE [LARGE SCALE GENOMIC DNA]</scope>
    <source>
        <strain evidence="1 2">LOR1-02</strain>
    </source>
</reference>
<proteinExistence type="predicted"/>
<dbReference type="Proteomes" id="UP001243009">
    <property type="component" value="Unassembled WGS sequence"/>
</dbReference>
<evidence type="ECO:0000313" key="2">
    <source>
        <dbReference type="Proteomes" id="UP001243009"/>
    </source>
</evidence>
<comment type="caution">
    <text evidence="1">The sequence shown here is derived from an EMBL/GenBank/DDBJ whole genome shotgun (WGS) entry which is preliminary data.</text>
</comment>
<protein>
    <recommendedName>
        <fullName evidence="3">Transposase</fullName>
    </recommendedName>
</protein>
<accession>A0ABT9E9T6</accession>
<name>A0ABT9E9T6_9PROT</name>
<gene>
    <name evidence="1" type="ORF">Q7A36_30650</name>
</gene>
<evidence type="ECO:0000313" key="1">
    <source>
        <dbReference type="EMBL" id="MDO9712733.1"/>
    </source>
</evidence>
<organism evidence="1 2">
    <name type="scientific">Paracraurococcus lichenis</name>
    <dbReference type="NCBI Taxonomy" id="3064888"/>
    <lineage>
        <taxon>Bacteria</taxon>
        <taxon>Pseudomonadati</taxon>
        <taxon>Pseudomonadota</taxon>
        <taxon>Alphaproteobacteria</taxon>
        <taxon>Acetobacterales</taxon>
        <taxon>Roseomonadaceae</taxon>
        <taxon>Paracraurococcus</taxon>
    </lineage>
</organism>
<evidence type="ECO:0008006" key="3">
    <source>
        <dbReference type="Google" id="ProtNLM"/>
    </source>
</evidence>
<keyword evidence="2" id="KW-1185">Reference proteome</keyword>
<dbReference type="EMBL" id="JAUTWS010000056">
    <property type="protein sequence ID" value="MDO9712733.1"/>
    <property type="molecule type" value="Genomic_DNA"/>
</dbReference>
<sequence length="492" mass="54894">MDRGVGAAVRLPESGRKELAIQALAGTETLSDLAAQHGVSRKFVYQQTQKATAALDEAFSPVVRDDEVLFELAVTKTWLRQVIVALPLICRRSYRGVVEFLRDLLGLPVSLGQVHDVLQAATRQASAVNEEPDLSGIRVGLHDEIFQGATPVLAGVDARSTYCYLLVAEQHRDADTWGVHLLDAAERGLRPDYTIADAGRGLRAGQQAAWGDTPCHGDVFHIQRRSEGLANTLSRLAAGATSRRKTLQAGISRAGQRDPDGKVDVQLEQARHTEVRASCLARDVRTLVQWLRHDVLALAGPDLATRRELFDFIVVELMARELEDQRRIRPVRVALQNQRDHLLAFAGVLDIELATIARAYAVPEPLVRSACMLHRLPTTSPAYWQSWTELRARMGGKFHVLLDAVLQIMAGTPRSSSLVENLNSRLRTYFTLRRHLGGAYLDLLRFFLNHRRFLRSRHAERQDKSPRELMTGQGHPHWLTLLGLGPLQPRRA</sequence>